<gene>
    <name evidence="1" type="ORF">DLJ58_21265</name>
</gene>
<protein>
    <submittedName>
        <fullName evidence="1">DUF2750 domain-containing protein</fullName>
    </submittedName>
</protein>
<proteinExistence type="predicted"/>
<accession>A0A3N9X3B6</accession>
<organism evidence="1 2">
    <name type="scientific">Micromonospora arida</name>
    <dbReference type="NCBI Taxonomy" id="2203715"/>
    <lineage>
        <taxon>Bacteria</taxon>
        <taxon>Bacillati</taxon>
        <taxon>Actinomycetota</taxon>
        <taxon>Actinomycetes</taxon>
        <taxon>Micromonosporales</taxon>
        <taxon>Micromonosporaceae</taxon>
        <taxon>Micromonospora</taxon>
    </lineage>
</organism>
<sequence length="127" mass="13898">MTVSAAHSAAFRSEAPAAGRVWTLLENDGSYIAPHKPDGSRAMPFWSLRSRAQRVVEQVPAYNGLEIVSMPFDQWLRDFVPWLAEQGVLIGVNWSGERATGYDVSPQDMLGWFTGLEGSSSPTAAID</sequence>
<dbReference type="OrthoDB" id="2936081at2"/>
<dbReference type="Proteomes" id="UP000266889">
    <property type="component" value="Unassembled WGS sequence"/>
</dbReference>
<dbReference type="InterPro" id="IPR021284">
    <property type="entry name" value="DUF2750"/>
</dbReference>
<name>A0A3N9X3B6_9ACTN</name>
<keyword evidence="2" id="KW-1185">Reference proteome</keyword>
<dbReference type="AlphaFoldDB" id="A0A3N9X3B6"/>
<evidence type="ECO:0000313" key="1">
    <source>
        <dbReference type="EMBL" id="RQX07578.1"/>
    </source>
</evidence>
<reference evidence="1 2" key="1">
    <citation type="submission" date="2018-05" db="EMBL/GenBank/DDBJ databases">
        <title>Micromonospora from Atacama Desert.</title>
        <authorList>
            <person name="Carro L."/>
            <person name="Goodfellow M."/>
            <person name="Klenk H.-P."/>
        </authorList>
    </citation>
    <scope>NUCLEOTIDE SEQUENCE [LARGE SCALE GENOMIC DNA]</scope>
    <source>
        <strain evidence="1 2">LB32</strain>
    </source>
</reference>
<evidence type="ECO:0000313" key="2">
    <source>
        <dbReference type="Proteomes" id="UP000266889"/>
    </source>
</evidence>
<dbReference type="EMBL" id="QGSY01000218">
    <property type="protein sequence ID" value="RQX07578.1"/>
    <property type="molecule type" value="Genomic_DNA"/>
</dbReference>
<dbReference type="Pfam" id="PF11042">
    <property type="entry name" value="DUF2750"/>
    <property type="match status" value="1"/>
</dbReference>
<comment type="caution">
    <text evidence="1">The sequence shown here is derived from an EMBL/GenBank/DDBJ whole genome shotgun (WGS) entry which is preliminary data.</text>
</comment>